<dbReference type="Proteomes" id="UP000186819">
    <property type="component" value="Unassembled WGS sequence"/>
</dbReference>
<organism evidence="2 3">
    <name type="scientific">Aromatoleum tolulyticum</name>
    <dbReference type="NCBI Taxonomy" id="34027"/>
    <lineage>
        <taxon>Bacteria</taxon>
        <taxon>Pseudomonadati</taxon>
        <taxon>Pseudomonadota</taxon>
        <taxon>Betaproteobacteria</taxon>
        <taxon>Rhodocyclales</taxon>
        <taxon>Rhodocyclaceae</taxon>
        <taxon>Aromatoleum</taxon>
    </lineage>
</organism>
<dbReference type="STRING" id="34027.SAMN05421829_101227"/>
<dbReference type="Pfam" id="PF07332">
    <property type="entry name" value="Phage_holin_3_6"/>
    <property type="match status" value="1"/>
</dbReference>
<name>A0A1N6NC52_9RHOO</name>
<evidence type="ECO:0000256" key="1">
    <source>
        <dbReference type="SAM" id="Phobius"/>
    </source>
</evidence>
<dbReference type="OrthoDB" id="8909515at2"/>
<protein>
    <submittedName>
        <fullName evidence="2">Uncharacterized membrane protein YqjE</fullName>
    </submittedName>
</protein>
<accession>A0A1N6NC52</accession>
<reference evidence="3" key="1">
    <citation type="submission" date="2017-01" db="EMBL/GenBank/DDBJ databases">
        <authorList>
            <person name="Varghese N."/>
            <person name="Submissions S."/>
        </authorList>
    </citation>
    <scope>NUCLEOTIDE SEQUENCE [LARGE SCALE GENOMIC DNA]</scope>
    <source>
        <strain evidence="3">ATCC 51758</strain>
    </source>
</reference>
<evidence type="ECO:0000313" key="3">
    <source>
        <dbReference type="Proteomes" id="UP000186819"/>
    </source>
</evidence>
<proteinExistence type="predicted"/>
<dbReference type="EMBL" id="FTMD01000001">
    <property type="protein sequence ID" value="SIP89651.1"/>
    <property type="molecule type" value="Genomic_DNA"/>
</dbReference>
<feature type="transmembrane region" description="Helical" evidence="1">
    <location>
        <begin position="45"/>
        <end position="72"/>
    </location>
</feature>
<keyword evidence="1" id="KW-0812">Transmembrane</keyword>
<gene>
    <name evidence="2" type="ORF">SAMN05421829_101227</name>
</gene>
<dbReference type="AlphaFoldDB" id="A0A1N6NC52"/>
<dbReference type="RefSeq" id="WP_088179557.1">
    <property type="nucleotide sequence ID" value="NZ_FTMD01000001.1"/>
</dbReference>
<keyword evidence="3" id="KW-1185">Reference proteome</keyword>
<keyword evidence="1" id="KW-1133">Transmembrane helix</keyword>
<dbReference type="InterPro" id="IPR009937">
    <property type="entry name" value="Phage_holin_3_6"/>
</dbReference>
<sequence>MAEEPHRRLAGSLRGLLDAGLATAQIRLELLAVEAQEEKLRLSSLLFNTMLSAVFLGFGVVFLAVLLTVLLWDDHRLLALGAGTVVLLAAGILTARNAAREVRRGSRLFAASLGELARDREALRPRE</sequence>
<keyword evidence="1" id="KW-0472">Membrane</keyword>
<evidence type="ECO:0000313" key="2">
    <source>
        <dbReference type="EMBL" id="SIP89651.1"/>
    </source>
</evidence>
<feature type="transmembrane region" description="Helical" evidence="1">
    <location>
        <begin position="78"/>
        <end position="99"/>
    </location>
</feature>